<gene>
    <name evidence="1" type="ORF">B296_00049005</name>
</gene>
<dbReference type="EMBL" id="AMZH03013955">
    <property type="protein sequence ID" value="RRT48438.1"/>
    <property type="molecule type" value="Genomic_DNA"/>
</dbReference>
<dbReference type="PANTHER" id="PTHR33702">
    <property type="entry name" value="BNAA09G40010D PROTEIN"/>
    <property type="match status" value="1"/>
</dbReference>
<name>A0A426Y9R5_ENSVE</name>
<proteinExistence type="predicted"/>
<sequence>MEVPIKFYRGINSYWRRRKYQKLESSSSPGHKKSKKVTRLGAVRGTRRWFVRLRRSFRFRIRLPSPARLLVRLRDAYVDCMLAMAGKAPGLSTKNGPEVWSKRIPTARSAKIKSVEFERRLICEIYKSLVISGEL</sequence>
<dbReference type="OrthoDB" id="764584at2759"/>
<dbReference type="PANTHER" id="PTHR33702:SF30">
    <property type="entry name" value="OS05G0576600 PROTEIN"/>
    <property type="match status" value="1"/>
</dbReference>
<evidence type="ECO:0000313" key="2">
    <source>
        <dbReference type="Proteomes" id="UP000287651"/>
    </source>
</evidence>
<accession>A0A426Y9R5</accession>
<protein>
    <submittedName>
        <fullName evidence="1">Uncharacterized protein</fullName>
    </submittedName>
</protein>
<evidence type="ECO:0000313" key="1">
    <source>
        <dbReference type="EMBL" id="RRT48438.1"/>
    </source>
</evidence>
<comment type="caution">
    <text evidence="1">The sequence shown here is derived from an EMBL/GenBank/DDBJ whole genome shotgun (WGS) entry which is preliminary data.</text>
</comment>
<dbReference type="Proteomes" id="UP000287651">
    <property type="component" value="Unassembled WGS sequence"/>
</dbReference>
<reference evidence="1 2" key="1">
    <citation type="journal article" date="2014" name="Agronomy (Basel)">
        <title>A Draft Genome Sequence for Ensete ventricosum, the Drought-Tolerant Tree Against Hunger.</title>
        <authorList>
            <person name="Harrison J."/>
            <person name="Moore K.A."/>
            <person name="Paszkiewicz K."/>
            <person name="Jones T."/>
            <person name="Grant M."/>
            <person name="Ambacheew D."/>
            <person name="Muzemil S."/>
            <person name="Studholme D.J."/>
        </authorList>
    </citation>
    <scope>NUCLEOTIDE SEQUENCE [LARGE SCALE GENOMIC DNA]</scope>
</reference>
<organism evidence="1 2">
    <name type="scientific">Ensete ventricosum</name>
    <name type="common">Abyssinian banana</name>
    <name type="synonym">Musa ensete</name>
    <dbReference type="NCBI Taxonomy" id="4639"/>
    <lineage>
        <taxon>Eukaryota</taxon>
        <taxon>Viridiplantae</taxon>
        <taxon>Streptophyta</taxon>
        <taxon>Embryophyta</taxon>
        <taxon>Tracheophyta</taxon>
        <taxon>Spermatophyta</taxon>
        <taxon>Magnoliopsida</taxon>
        <taxon>Liliopsida</taxon>
        <taxon>Zingiberales</taxon>
        <taxon>Musaceae</taxon>
        <taxon>Ensete</taxon>
    </lineage>
</organism>